<evidence type="ECO:0000259" key="6">
    <source>
        <dbReference type="PROSITE" id="PS50076"/>
    </source>
</evidence>
<dbReference type="InterPro" id="IPR036236">
    <property type="entry name" value="Znf_C2H2_sf"/>
</dbReference>
<organism evidence="8 9">
    <name type="scientific">Thelephora terrestris</name>
    <dbReference type="NCBI Taxonomy" id="56493"/>
    <lineage>
        <taxon>Eukaryota</taxon>
        <taxon>Fungi</taxon>
        <taxon>Dikarya</taxon>
        <taxon>Basidiomycota</taxon>
        <taxon>Agaricomycotina</taxon>
        <taxon>Agaricomycetes</taxon>
        <taxon>Thelephorales</taxon>
        <taxon>Thelephoraceae</taxon>
        <taxon>Thelephora</taxon>
    </lineage>
</organism>
<dbReference type="Pfam" id="PF21884">
    <property type="entry name" value="ZUO1-like_ZHD"/>
    <property type="match status" value="1"/>
</dbReference>
<evidence type="ECO:0000259" key="7">
    <source>
        <dbReference type="PROSITE" id="PS50157"/>
    </source>
</evidence>
<dbReference type="GO" id="GO:0008270">
    <property type="term" value="F:zinc ion binding"/>
    <property type="evidence" value="ECO:0007669"/>
    <property type="project" value="UniProtKB-KW"/>
</dbReference>
<dbReference type="PANTHER" id="PTHR44029">
    <property type="entry name" value="DNAJ HOMOLOG SUBFAMILY C MEMBER 21"/>
    <property type="match status" value="1"/>
</dbReference>
<dbReference type="InterPro" id="IPR022755">
    <property type="entry name" value="Znf_C2H2_jaz"/>
</dbReference>
<dbReference type="PROSITE" id="PS00636">
    <property type="entry name" value="DNAJ_1"/>
    <property type="match status" value="1"/>
</dbReference>
<evidence type="ECO:0000256" key="3">
    <source>
        <dbReference type="ARBA" id="ARBA00022833"/>
    </source>
</evidence>
<dbReference type="Pfam" id="PF12171">
    <property type="entry name" value="zf-C2H2_jaz"/>
    <property type="match status" value="1"/>
</dbReference>
<dbReference type="SUPFAM" id="SSF57667">
    <property type="entry name" value="beta-beta-alpha zinc fingers"/>
    <property type="match status" value="1"/>
</dbReference>
<keyword evidence="9" id="KW-1185">Reference proteome</keyword>
<dbReference type="Gene3D" id="3.30.160.60">
    <property type="entry name" value="Classic Zinc Finger"/>
    <property type="match status" value="1"/>
</dbReference>
<keyword evidence="3" id="KW-0862">Zinc</keyword>
<dbReference type="OrthoDB" id="5894at2759"/>
<evidence type="ECO:0008006" key="10">
    <source>
        <dbReference type="Google" id="ProtNLM"/>
    </source>
</evidence>
<feature type="domain" description="C2H2-type" evidence="7">
    <location>
        <begin position="316"/>
        <end position="345"/>
    </location>
</feature>
<proteinExistence type="predicted"/>
<dbReference type="InterPro" id="IPR001623">
    <property type="entry name" value="DnaJ_domain"/>
</dbReference>
<dbReference type="PRINTS" id="PR00625">
    <property type="entry name" value="JDOMAIN"/>
</dbReference>
<dbReference type="SMART" id="SM00355">
    <property type="entry name" value="ZnF_C2H2"/>
    <property type="match status" value="2"/>
</dbReference>
<dbReference type="GO" id="GO:0005737">
    <property type="term" value="C:cytoplasm"/>
    <property type="evidence" value="ECO:0007669"/>
    <property type="project" value="TreeGrafter"/>
</dbReference>
<dbReference type="Proteomes" id="UP000736335">
    <property type="component" value="Unassembled WGS sequence"/>
</dbReference>
<dbReference type="InterPro" id="IPR054076">
    <property type="entry name" value="ZUO1-like_ZHD"/>
</dbReference>
<dbReference type="GO" id="GO:0003676">
    <property type="term" value="F:nucleic acid binding"/>
    <property type="evidence" value="ECO:0007669"/>
    <property type="project" value="InterPro"/>
</dbReference>
<feature type="domain" description="J" evidence="6">
    <location>
        <begin position="13"/>
        <end position="79"/>
    </location>
</feature>
<reference evidence="8" key="1">
    <citation type="journal article" date="2020" name="Nat. Commun.">
        <title>Large-scale genome sequencing of mycorrhizal fungi provides insights into the early evolution of symbiotic traits.</title>
        <authorList>
            <person name="Miyauchi S."/>
            <person name="Kiss E."/>
            <person name="Kuo A."/>
            <person name="Drula E."/>
            <person name="Kohler A."/>
            <person name="Sanchez-Garcia M."/>
            <person name="Morin E."/>
            <person name="Andreopoulos B."/>
            <person name="Barry K.W."/>
            <person name="Bonito G."/>
            <person name="Buee M."/>
            <person name="Carver A."/>
            <person name="Chen C."/>
            <person name="Cichocki N."/>
            <person name="Clum A."/>
            <person name="Culley D."/>
            <person name="Crous P.W."/>
            <person name="Fauchery L."/>
            <person name="Girlanda M."/>
            <person name="Hayes R.D."/>
            <person name="Keri Z."/>
            <person name="LaButti K."/>
            <person name="Lipzen A."/>
            <person name="Lombard V."/>
            <person name="Magnuson J."/>
            <person name="Maillard F."/>
            <person name="Murat C."/>
            <person name="Nolan M."/>
            <person name="Ohm R.A."/>
            <person name="Pangilinan J."/>
            <person name="Pereira M.F."/>
            <person name="Perotto S."/>
            <person name="Peter M."/>
            <person name="Pfister S."/>
            <person name="Riley R."/>
            <person name="Sitrit Y."/>
            <person name="Stielow J.B."/>
            <person name="Szollosi G."/>
            <person name="Zifcakova L."/>
            <person name="Stursova M."/>
            <person name="Spatafora J.W."/>
            <person name="Tedersoo L."/>
            <person name="Vaario L.M."/>
            <person name="Yamada A."/>
            <person name="Yan M."/>
            <person name="Wang P."/>
            <person name="Xu J."/>
            <person name="Bruns T."/>
            <person name="Baldrian P."/>
            <person name="Vilgalys R."/>
            <person name="Dunand C."/>
            <person name="Henrissat B."/>
            <person name="Grigoriev I.V."/>
            <person name="Hibbett D."/>
            <person name="Nagy L.G."/>
            <person name="Martin F.M."/>
        </authorList>
    </citation>
    <scope>NUCLEOTIDE SEQUENCE</scope>
    <source>
        <strain evidence="8">UH-Tt-Lm1</strain>
    </source>
</reference>
<name>A0A9P6LAJ3_9AGAM</name>
<comment type="caution">
    <text evidence="8">The sequence shown here is derived from an EMBL/GenBank/DDBJ whole genome shotgun (WGS) entry which is preliminary data.</text>
</comment>
<dbReference type="PROSITE" id="PS50076">
    <property type="entry name" value="DNAJ_2"/>
    <property type="match status" value="1"/>
</dbReference>
<feature type="domain" description="C2H2-type" evidence="7">
    <location>
        <begin position="457"/>
        <end position="486"/>
    </location>
</feature>
<dbReference type="SMART" id="SM00271">
    <property type="entry name" value="DnaJ"/>
    <property type="match status" value="1"/>
</dbReference>
<evidence type="ECO:0000313" key="8">
    <source>
        <dbReference type="EMBL" id="KAF9790263.1"/>
    </source>
</evidence>
<dbReference type="Gene3D" id="1.10.287.110">
    <property type="entry name" value="DnaJ domain"/>
    <property type="match status" value="1"/>
</dbReference>
<accession>A0A9P6LAJ3</accession>
<gene>
    <name evidence="8" type="ORF">BJ322DRAFT_1168337</name>
</gene>
<dbReference type="SMART" id="SM00451">
    <property type="entry name" value="ZnF_U1"/>
    <property type="match status" value="1"/>
</dbReference>
<evidence type="ECO:0000313" key="9">
    <source>
        <dbReference type="Proteomes" id="UP000736335"/>
    </source>
</evidence>
<keyword evidence="1" id="KW-0479">Metal-binding</keyword>
<keyword evidence="2 4" id="KW-0863">Zinc-finger</keyword>
<dbReference type="PROSITE" id="PS00028">
    <property type="entry name" value="ZINC_FINGER_C2H2_1"/>
    <property type="match status" value="2"/>
</dbReference>
<reference evidence="8" key="2">
    <citation type="submission" date="2020-11" db="EMBL/GenBank/DDBJ databases">
        <authorList>
            <consortium name="DOE Joint Genome Institute"/>
            <person name="Kuo A."/>
            <person name="Miyauchi S."/>
            <person name="Kiss E."/>
            <person name="Drula E."/>
            <person name="Kohler A."/>
            <person name="Sanchez-Garcia M."/>
            <person name="Andreopoulos B."/>
            <person name="Barry K.W."/>
            <person name="Bonito G."/>
            <person name="Buee M."/>
            <person name="Carver A."/>
            <person name="Chen C."/>
            <person name="Cichocki N."/>
            <person name="Clum A."/>
            <person name="Culley D."/>
            <person name="Crous P.W."/>
            <person name="Fauchery L."/>
            <person name="Girlanda M."/>
            <person name="Hayes R."/>
            <person name="Keri Z."/>
            <person name="Labutti K."/>
            <person name="Lipzen A."/>
            <person name="Lombard V."/>
            <person name="Magnuson J."/>
            <person name="Maillard F."/>
            <person name="Morin E."/>
            <person name="Murat C."/>
            <person name="Nolan M."/>
            <person name="Ohm R."/>
            <person name="Pangilinan J."/>
            <person name="Pereira M."/>
            <person name="Perotto S."/>
            <person name="Peter M."/>
            <person name="Riley R."/>
            <person name="Sitrit Y."/>
            <person name="Stielow B."/>
            <person name="Szollosi G."/>
            <person name="Zifcakova L."/>
            <person name="Stursova M."/>
            <person name="Spatafora J.W."/>
            <person name="Tedersoo L."/>
            <person name="Vaario L.-M."/>
            <person name="Yamada A."/>
            <person name="Yan M."/>
            <person name="Wang P."/>
            <person name="Xu J."/>
            <person name="Bruns T."/>
            <person name="Baldrian P."/>
            <person name="Vilgalys R."/>
            <person name="Henrissat B."/>
            <person name="Grigoriev I.V."/>
            <person name="Hibbett D."/>
            <person name="Nagy L.G."/>
            <person name="Martin F.M."/>
        </authorList>
    </citation>
    <scope>NUCLEOTIDE SEQUENCE</scope>
    <source>
        <strain evidence="8">UH-Tt-Lm1</strain>
    </source>
</reference>
<dbReference type="InterPro" id="IPR013087">
    <property type="entry name" value="Znf_C2H2_type"/>
</dbReference>
<evidence type="ECO:0000256" key="1">
    <source>
        <dbReference type="ARBA" id="ARBA00022723"/>
    </source>
</evidence>
<feature type="region of interest" description="Disordered" evidence="5">
    <location>
        <begin position="482"/>
        <end position="501"/>
    </location>
</feature>
<dbReference type="InterPro" id="IPR018253">
    <property type="entry name" value="DnaJ_domain_CS"/>
</dbReference>
<dbReference type="InterPro" id="IPR051964">
    <property type="entry name" value="Chaperone_stress_response"/>
</dbReference>
<evidence type="ECO:0000256" key="4">
    <source>
        <dbReference type="PROSITE-ProRule" id="PRU00042"/>
    </source>
</evidence>
<dbReference type="PANTHER" id="PTHR44029:SF1">
    <property type="entry name" value="DNAJ HOMOLOG SUBFAMILY C MEMBER 21"/>
    <property type="match status" value="1"/>
</dbReference>
<evidence type="ECO:0000256" key="5">
    <source>
        <dbReference type="SAM" id="MobiDB-lite"/>
    </source>
</evidence>
<dbReference type="CDD" id="cd06257">
    <property type="entry name" value="DnaJ"/>
    <property type="match status" value="1"/>
</dbReference>
<dbReference type="AlphaFoldDB" id="A0A9P6LAJ3"/>
<feature type="region of interest" description="Disordered" evidence="5">
    <location>
        <begin position="356"/>
        <end position="446"/>
    </location>
</feature>
<protein>
    <recommendedName>
        <fullName evidence="10">DnaJ-domain-containing protein</fullName>
    </recommendedName>
</protein>
<dbReference type="InterPro" id="IPR003604">
    <property type="entry name" value="Matrin/U1-like-C_Znf_C2H2"/>
</dbReference>
<sequence length="501" mass="56650">MGAGESRPQQDANYYELLQVDENATMEEIKKSFRKLALIHHPDKNTDDVEAATQRFALIQQAYEVLSDEQERAWYDSHRASLVPEADADAVLGDIRSGAPPPRGKGRGLTVNHLRSFLDPTIWKTFEADGENNFFTIYRNLFSRLAYDESQWSSFPQENFPGFGDRKSTWVKSESGPEVRLFYTAWLNFSTSKDFSWVDKWDLSDAPDRRARRLVSKYLLMEKENWKAREDARKEYNDTVRSLVMFVRKRDPRYKAHLRAQSLPPVAPSLLNPPSRQAGVESITAYVEQEWQKTSVSGVEDLEWALAEGNGDPEVFECVVCGKSFKSEAAWNSHERSKKHIRNVEGLRRQMEEEGAEFGLPANPSDEVGSEPAEGGEQPGGLATPPVDNGSDTEHEALRGTETPPKYQAQTASIEETLPKGIGESKQILPPEENLSKRDKRRLREAKKQAQVVEDAHKCYVCEAKFESRSGLFNHIRGSGHAIVRPTTDTSTKMKGARGKR</sequence>
<dbReference type="PROSITE" id="PS50157">
    <property type="entry name" value="ZINC_FINGER_C2H2_2"/>
    <property type="match status" value="2"/>
</dbReference>
<evidence type="ECO:0000256" key="2">
    <source>
        <dbReference type="ARBA" id="ARBA00022771"/>
    </source>
</evidence>
<dbReference type="InterPro" id="IPR036869">
    <property type="entry name" value="J_dom_sf"/>
</dbReference>
<dbReference type="Pfam" id="PF00226">
    <property type="entry name" value="DnaJ"/>
    <property type="match status" value="1"/>
</dbReference>
<dbReference type="EMBL" id="WIUZ02000002">
    <property type="protein sequence ID" value="KAF9790263.1"/>
    <property type="molecule type" value="Genomic_DNA"/>
</dbReference>
<dbReference type="SUPFAM" id="SSF46565">
    <property type="entry name" value="Chaperone J-domain"/>
    <property type="match status" value="1"/>
</dbReference>